<evidence type="ECO:0000313" key="6">
    <source>
        <dbReference type="EMBL" id="MEN3930395.1"/>
    </source>
</evidence>
<evidence type="ECO:0000256" key="1">
    <source>
        <dbReference type="ARBA" id="ARBA00008683"/>
    </source>
</evidence>
<keyword evidence="3 6" id="KW-0378">Hydrolase</keyword>
<evidence type="ECO:0000256" key="4">
    <source>
        <dbReference type="ARBA" id="ARBA00022825"/>
    </source>
</evidence>
<dbReference type="InterPro" id="IPR029045">
    <property type="entry name" value="ClpP/crotonase-like_dom_sf"/>
</dbReference>
<sequence length="292" mass="31966">MQFVKKTLGNLEALLPKRFRSKDPRVAVIRMNGAIGMAQPLRAGLSAAGVSPLLEKAFNLPRAKAVAIIINSPGGAPAQAHLIYQRIKSLAAEKELPVFIFVEDVAASGGYMIACAGDEIYADPTSIVGSIGVVSAGFGFDRFIEKHGIDRRVHTSGKSKAMLDPFHPENPDDIAHLKNLQEQIHIFFKDLVREGRKDKLKADEDFLFSGSFWVGAEALNYGLIDGLGNIHQIMREKYGEKVKLNLLSPPKPSLLGRLLGKGAQVEMSLIQPEALISAVEERSLWARFGLWN</sequence>
<reference evidence="6 7" key="1">
    <citation type="submission" date="2024-04" db="EMBL/GenBank/DDBJ databases">
        <title>A novel species isolated from cricket.</title>
        <authorList>
            <person name="Wang H.-C."/>
        </authorList>
    </citation>
    <scope>NUCLEOTIDE SEQUENCE [LARGE SCALE GENOMIC DNA]</scope>
    <source>
        <strain evidence="6 7">WL0021</strain>
    </source>
</reference>
<dbReference type="RefSeq" id="WP_346336406.1">
    <property type="nucleotide sequence ID" value="NZ_JBBYXI010000002.1"/>
</dbReference>
<evidence type="ECO:0000313" key="7">
    <source>
        <dbReference type="Proteomes" id="UP001418637"/>
    </source>
</evidence>
<comment type="similarity">
    <text evidence="1">Belongs to the peptidase S49 family.</text>
</comment>
<evidence type="ECO:0000256" key="2">
    <source>
        <dbReference type="ARBA" id="ARBA00022670"/>
    </source>
</evidence>
<name>A0ABV0BLH1_9HYPH</name>
<comment type="caution">
    <text evidence="6">The sequence shown here is derived from an EMBL/GenBank/DDBJ whole genome shotgun (WGS) entry which is preliminary data.</text>
</comment>
<keyword evidence="4" id="KW-0720">Serine protease</keyword>
<evidence type="ECO:0000256" key="3">
    <source>
        <dbReference type="ARBA" id="ARBA00022801"/>
    </source>
</evidence>
<organism evidence="6 7">
    <name type="scientific">Hohaiivirga grylli</name>
    <dbReference type="NCBI Taxonomy" id="3133970"/>
    <lineage>
        <taxon>Bacteria</taxon>
        <taxon>Pseudomonadati</taxon>
        <taxon>Pseudomonadota</taxon>
        <taxon>Alphaproteobacteria</taxon>
        <taxon>Hyphomicrobiales</taxon>
        <taxon>Methylobacteriaceae</taxon>
        <taxon>Hohaiivirga</taxon>
    </lineage>
</organism>
<dbReference type="PANTHER" id="PTHR42987:SF8">
    <property type="entry name" value="PROTEINASE"/>
    <property type="match status" value="1"/>
</dbReference>
<dbReference type="Pfam" id="PF01343">
    <property type="entry name" value="Peptidase_S49"/>
    <property type="match status" value="1"/>
</dbReference>
<protein>
    <submittedName>
        <fullName evidence="6">S49 family peptidase</fullName>
        <ecNumber evidence="6">3.4.21.-</ecNumber>
    </submittedName>
</protein>
<dbReference type="Proteomes" id="UP001418637">
    <property type="component" value="Unassembled WGS sequence"/>
</dbReference>
<gene>
    <name evidence="6" type="ORF">WJT86_04870</name>
</gene>
<dbReference type="SUPFAM" id="SSF52096">
    <property type="entry name" value="ClpP/crotonase"/>
    <property type="match status" value="1"/>
</dbReference>
<keyword evidence="7" id="KW-1185">Reference proteome</keyword>
<dbReference type="EMBL" id="JBBYXI010000002">
    <property type="protein sequence ID" value="MEN3930395.1"/>
    <property type="molecule type" value="Genomic_DNA"/>
</dbReference>
<dbReference type="Gene3D" id="6.20.330.10">
    <property type="match status" value="1"/>
</dbReference>
<feature type="domain" description="Peptidase S49" evidence="5">
    <location>
        <begin position="93"/>
        <end position="236"/>
    </location>
</feature>
<dbReference type="InterPro" id="IPR002142">
    <property type="entry name" value="Peptidase_S49"/>
</dbReference>
<dbReference type="InterPro" id="IPR047272">
    <property type="entry name" value="S49_SppA_C"/>
</dbReference>
<dbReference type="CDD" id="cd07023">
    <property type="entry name" value="S49_Sppa_N_C"/>
    <property type="match status" value="1"/>
</dbReference>
<dbReference type="EC" id="3.4.21.-" evidence="6"/>
<accession>A0ABV0BLH1</accession>
<proteinExistence type="inferred from homology"/>
<dbReference type="PANTHER" id="PTHR42987">
    <property type="entry name" value="PEPTIDASE S49"/>
    <property type="match status" value="1"/>
</dbReference>
<dbReference type="Gene3D" id="3.90.226.10">
    <property type="entry name" value="2-enoyl-CoA Hydratase, Chain A, domain 1"/>
    <property type="match status" value="1"/>
</dbReference>
<dbReference type="GO" id="GO:0016787">
    <property type="term" value="F:hydrolase activity"/>
    <property type="evidence" value="ECO:0007669"/>
    <property type="project" value="UniProtKB-KW"/>
</dbReference>
<evidence type="ECO:0000259" key="5">
    <source>
        <dbReference type="Pfam" id="PF01343"/>
    </source>
</evidence>
<keyword evidence="2" id="KW-0645">Protease</keyword>